<feature type="compositionally biased region" description="Basic and acidic residues" evidence="9">
    <location>
        <begin position="296"/>
        <end position="309"/>
    </location>
</feature>
<reference evidence="11" key="1">
    <citation type="journal article" date="2011" name="Genome Res.">
        <title>Deep small RNA sequencing from the nematode Ascaris reveals conservation, functional diversification, and novel developmental profiles.</title>
        <authorList>
            <person name="Wang J."/>
            <person name="Czech B."/>
            <person name="Crunk A."/>
            <person name="Wallace A."/>
            <person name="Mitreva M."/>
            <person name="Hannon G.J."/>
            <person name="Davis R.E."/>
        </authorList>
    </citation>
    <scope>NUCLEOTIDE SEQUENCE</scope>
</reference>
<evidence type="ECO:0000256" key="7">
    <source>
        <dbReference type="PROSITE-ProRule" id="PRU00023"/>
    </source>
</evidence>
<dbReference type="EMBL" id="JI165338">
    <property type="protein sequence ID" value="ADY40980.1"/>
    <property type="molecule type" value="mRNA"/>
</dbReference>
<feature type="compositionally biased region" description="Basic and acidic residues" evidence="9">
    <location>
        <begin position="518"/>
        <end position="533"/>
    </location>
</feature>
<dbReference type="GO" id="GO:0042981">
    <property type="term" value="P:regulation of apoptotic process"/>
    <property type="evidence" value="ECO:0007669"/>
    <property type="project" value="InterPro"/>
</dbReference>
<dbReference type="PROSITE" id="PS50002">
    <property type="entry name" value="SH3"/>
    <property type="match status" value="1"/>
</dbReference>
<proteinExistence type="evidence at transcript level"/>
<accession>F1KSX6</accession>
<dbReference type="SUPFAM" id="SSF50044">
    <property type="entry name" value="SH3-domain"/>
    <property type="match status" value="1"/>
</dbReference>
<feature type="region of interest" description="Disordered" evidence="9">
    <location>
        <begin position="202"/>
        <end position="242"/>
    </location>
</feature>
<evidence type="ECO:0000256" key="8">
    <source>
        <dbReference type="PROSITE-ProRule" id="PRU00192"/>
    </source>
</evidence>
<dbReference type="InterPro" id="IPR036028">
    <property type="entry name" value="SH3-like_dom_sf"/>
</dbReference>
<dbReference type="FunFam" id="1.25.40.20:FF:000008">
    <property type="entry name" value="Apoptosis-stimulating of p53 protein 2 isoform 1"/>
    <property type="match status" value="1"/>
</dbReference>
<feature type="region of interest" description="Disordered" evidence="9">
    <location>
        <begin position="296"/>
        <end position="320"/>
    </location>
</feature>
<evidence type="ECO:0000256" key="9">
    <source>
        <dbReference type="SAM" id="MobiDB-lite"/>
    </source>
</evidence>
<evidence type="ECO:0000259" key="10">
    <source>
        <dbReference type="PROSITE" id="PS50002"/>
    </source>
</evidence>
<keyword evidence="3" id="KW-0053">Apoptosis</keyword>
<dbReference type="InterPro" id="IPR001452">
    <property type="entry name" value="SH3_domain"/>
</dbReference>
<dbReference type="SUPFAM" id="SSF48403">
    <property type="entry name" value="Ankyrin repeat"/>
    <property type="match status" value="1"/>
</dbReference>
<evidence type="ECO:0000256" key="2">
    <source>
        <dbReference type="ARBA" id="ARBA00022443"/>
    </source>
</evidence>
<dbReference type="Gene3D" id="1.25.40.20">
    <property type="entry name" value="Ankyrin repeat-containing domain"/>
    <property type="match status" value="1"/>
</dbReference>
<dbReference type="PANTHER" id="PTHR24131">
    <property type="entry name" value="APOPTOSIS-STIMULATING OF P53 PROTEIN"/>
    <property type="match status" value="1"/>
</dbReference>
<feature type="repeat" description="ANK" evidence="7">
    <location>
        <begin position="662"/>
        <end position="694"/>
    </location>
</feature>
<dbReference type="Pfam" id="PF12796">
    <property type="entry name" value="Ank_2"/>
    <property type="match status" value="1"/>
</dbReference>
<feature type="repeat" description="ANK" evidence="7">
    <location>
        <begin position="629"/>
        <end position="661"/>
    </location>
</feature>
<feature type="region of interest" description="Disordered" evidence="9">
    <location>
        <begin position="57"/>
        <end position="81"/>
    </location>
</feature>
<dbReference type="GO" id="GO:0006915">
    <property type="term" value="P:apoptotic process"/>
    <property type="evidence" value="ECO:0007669"/>
    <property type="project" value="UniProtKB-KW"/>
</dbReference>
<keyword evidence="6" id="KW-0539">Nucleus</keyword>
<dbReference type="SMART" id="SM00326">
    <property type="entry name" value="SH3"/>
    <property type="match status" value="1"/>
</dbReference>
<dbReference type="InterPro" id="IPR047163">
    <property type="entry name" value="ASPP1/2"/>
</dbReference>
<feature type="compositionally biased region" description="Polar residues" evidence="9">
    <location>
        <begin position="543"/>
        <end position="555"/>
    </location>
</feature>
<dbReference type="AlphaFoldDB" id="F1KSX6"/>
<evidence type="ECO:0000256" key="3">
    <source>
        <dbReference type="ARBA" id="ARBA00022703"/>
    </source>
</evidence>
<feature type="region of interest" description="Disordered" evidence="9">
    <location>
        <begin position="509"/>
        <end position="557"/>
    </location>
</feature>
<dbReference type="PROSITE" id="PS50297">
    <property type="entry name" value="ANK_REP_REGION"/>
    <property type="match status" value="2"/>
</dbReference>
<dbReference type="GO" id="GO:0002039">
    <property type="term" value="F:p53 binding"/>
    <property type="evidence" value="ECO:0007669"/>
    <property type="project" value="InterPro"/>
</dbReference>
<dbReference type="InterPro" id="IPR036770">
    <property type="entry name" value="Ankyrin_rpt-contain_sf"/>
</dbReference>
<organism evidence="11">
    <name type="scientific">Ascaris suum</name>
    <name type="common">Pig roundworm</name>
    <name type="synonym">Ascaris lumbricoides</name>
    <dbReference type="NCBI Taxonomy" id="6253"/>
    <lineage>
        <taxon>Eukaryota</taxon>
        <taxon>Metazoa</taxon>
        <taxon>Ecdysozoa</taxon>
        <taxon>Nematoda</taxon>
        <taxon>Chromadorea</taxon>
        <taxon>Rhabditida</taxon>
        <taxon>Spirurina</taxon>
        <taxon>Ascaridomorpha</taxon>
        <taxon>Ascaridoidea</taxon>
        <taxon>Ascarididae</taxon>
        <taxon>Ascaris</taxon>
    </lineage>
</organism>
<sequence>MANSLYRSQGGSLVGLVGDTAMDTGRCSNRERVELIQATDSLSTVPPNTILSFASSKMSRQPIRVAKPPQPRTQRFSQSQGNSYNDIVRMAEQQRRLIDANRREIEEREARPPRVENAAARLAALRNEVLLEEREMARLNAIQREAREACTQRVAAEKQLYDLQNSFSSQEEQLRNAASRIDSLKTQLDLLYRRRLSAMNAARAQQKRLNAQNAQNRSLKNDEASRPNNSNDSGVSRPRASVEPFQIARPTVVVTKEEKRRIDSTVVPPAPPLPPSQIVRNILSPSKDLTDRVVFRKSISDEQIRREESPSPPKDPYPSPMCSLERATLLVQKSEANITSSVPVASVTDVISANARASPIPPPVNTPSSVITTTSIGNVAQQSKRGTNMHQLWNEAKILDEEAALAVSVIERSPPRGEDSGRVAMADQISIRPDTLRAAKRRSWAQQETSLDEAEYIRKILCEQQKKGRTHLNLDSHLENLLSHSSIPEVIEEKSEPADPIKTCAEVNEELPSTSIDDGTKEESPLAEPKVDIESPVEETLPEKQSSPEANSPSDSLEPFFSEIIYDSMKLIKPPPEKGILRPSGVKKPRRHIVFDPLALLLDAALEGEMDLVRASAAQMPDLSASNDEGITALHNAICAGHYEIVRFLVESLANVNAQDSDGWTPLHCAASCNNLPMVKLLVESGACIFAQTLSDLETPIEKCEEDEDGYEGCQLYLHAAHINAGVVNDAKMYAAYSYEKVRDDELTFEKGECLKVIERDGDERAWWLCERFAVGDEPLQRGLVPRNYLALYPSLLDRPNDFITFELPIRCVISRDEDNANARFDDKNGNNNMLKADILEKVLIDEQPPALSVP</sequence>
<name>F1KSX6_ASCSU</name>
<evidence type="ECO:0000256" key="4">
    <source>
        <dbReference type="ARBA" id="ARBA00022737"/>
    </source>
</evidence>
<dbReference type="GO" id="GO:0005634">
    <property type="term" value="C:nucleus"/>
    <property type="evidence" value="ECO:0007669"/>
    <property type="project" value="UniProtKB-SubCell"/>
</dbReference>
<dbReference type="Pfam" id="PF00018">
    <property type="entry name" value="SH3_1"/>
    <property type="match status" value="1"/>
</dbReference>
<dbReference type="PRINTS" id="PR00452">
    <property type="entry name" value="SH3DOMAIN"/>
</dbReference>
<keyword evidence="4" id="KW-0677">Repeat</keyword>
<keyword evidence="5 7" id="KW-0040">ANK repeat</keyword>
<comment type="subcellular location">
    <subcellularLocation>
        <location evidence="1">Nucleus</location>
    </subcellularLocation>
</comment>
<dbReference type="InterPro" id="IPR002110">
    <property type="entry name" value="Ankyrin_rpt"/>
</dbReference>
<evidence type="ECO:0000313" key="11">
    <source>
        <dbReference type="EMBL" id="ADY40980.1"/>
    </source>
</evidence>
<protein>
    <submittedName>
        <fullName evidence="11">Apoptotic enhancer 1 protein</fullName>
    </submittedName>
</protein>
<dbReference type="SMART" id="SM00248">
    <property type="entry name" value="ANK"/>
    <property type="match status" value="2"/>
</dbReference>
<feature type="compositionally biased region" description="Polar residues" evidence="9">
    <location>
        <begin position="207"/>
        <end position="218"/>
    </location>
</feature>
<evidence type="ECO:0000256" key="1">
    <source>
        <dbReference type="ARBA" id="ARBA00004123"/>
    </source>
</evidence>
<evidence type="ECO:0000256" key="5">
    <source>
        <dbReference type="ARBA" id="ARBA00023043"/>
    </source>
</evidence>
<feature type="compositionally biased region" description="Polar residues" evidence="9">
    <location>
        <begin position="72"/>
        <end position="81"/>
    </location>
</feature>
<dbReference type="PANTHER" id="PTHR24131:SF10">
    <property type="entry name" value="ANKYRIN-REPEAT, SH3-DOMAIN, AND PROLINE-RICH-REGION CONTAINING PROTEIN, ISOFORM B"/>
    <property type="match status" value="1"/>
</dbReference>
<keyword evidence="2 8" id="KW-0728">SH3 domain</keyword>
<feature type="domain" description="SH3" evidence="10">
    <location>
        <begin position="728"/>
        <end position="795"/>
    </location>
</feature>
<dbReference type="PROSITE" id="PS50088">
    <property type="entry name" value="ANK_REPEAT"/>
    <property type="match status" value="2"/>
</dbReference>
<evidence type="ECO:0000256" key="6">
    <source>
        <dbReference type="ARBA" id="ARBA00023242"/>
    </source>
</evidence>
<feature type="compositionally biased region" description="Pro residues" evidence="9">
    <location>
        <begin position="310"/>
        <end position="319"/>
    </location>
</feature>